<dbReference type="InterPro" id="IPR045864">
    <property type="entry name" value="aa-tRNA-synth_II/BPL/LPL"/>
</dbReference>
<feature type="domain" description="Aminoacyl-transfer RNA synthetases class-II family profile" evidence="13">
    <location>
        <begin position="104"/>
        <end position="545"/>
    </location>
</feature>
<evidence type="ECO:0000256" key="3">
    <source>
        <dbReference type="ARBA" id="ARBA00011738"/>
    </source>
</evidence>
<dbReference type="Gene3D" id="3.30.930.10">
    <property type="entry name" value="Bira Bifunctional Protein, Domain 2"/>
    <property type="match status" value="2"/>
</dbReference>
<keyword evidence="10" id="KW-0030">Aminoacyl-tRNA synthetase</keyword>
<comment type="similarity">
    <text evidence="2">Belongs to the class-II aminoacyl-tRNA synthetase family.</text>
</comment>
<dbReference type="GO" id="GO:0006433">
    <property type="term" value="P:prolyl-tRNA aminoacylation"/>
    <property type="evidence" value="ECO:0007669"/>
    <property type="project" value="InterPro"/>
</dbReference>
<dbReference type="InterPro" id="IPR002314">
    <property type="entry name" value="aa-tRNA-synt_IIb"/>
</dbReference>
<dbReference type="AlphaFoldDB" id="A0A8H4W0Z3"/>
<accession>A0A8H4W0Z3</accession>
<dbReference type="PROSITE" id="PS50862">
    <property type="entry name" value="AA_TRNA_LIGASE_II"/>
    <property type="match status" value="1"/>
</dbReference>
<dbReference type="CDD" id="cd00861">
    <property type="entry name" value="ProRS_anticodon_short"/>
    <property type="match status" value="1"/>
</dbReference>
<dbReference type="InterPro" id="IPR050062">
    <property type="entry name" value="Pro-tRNA_synthetase"/>
</dbReference>
<dbReference type="PANTHER" id="PTHR42753:SF2">
    <property type="entry name" value="PROLINE--TRNA LIGASE"/>
    <property type="match status" value="1"/>
</dbReference>
<dbReference type="SUPFAM" id="SSF52954">
    <property type="entry name" value="Class II aaRS ABD-related"/>
    <property type="match status" value="1"/>
</dbReference>
<comment type="caution">
    <text evidence="14">The sequence shown here is derived from an EMBL/GenBank/DDBJ whole genome shotgun (WGS) entry which is preliminary data.</text>
</comment>
<evidence type="ECO:0000256" key="11">
    <source>
        <dbReference type="ARBA" id="ARBA00029731"/>
    </source>
</evidence>
<evidence type="ECO:0000256" key="9">
    <source>
        <dbReference type="ARBA" id="ARBA00022917"/>
    </source>
</evidence>
<dbReference type="GO" id="GO:0005739">
    <property type="term" value="C:mitochondrion"/>
    <property type="evidence" value="ECO:0007669"/>
    <property type="project" value="TreeGrafter"/>
</dbReference>
<evidence type="ECO:0000313" key="14">
    <source>
        <dbReference type="EMBL" id="KAF4630103.1"/>
    </source>
</evidence>
<evidence type="ECO:0000259" key="13">
    <source>
        <dbReference type="PROSITE" id="PS50862"/>
    </source>
</evidence>
<evidence type="ECO:0000256" key="4">
    <source>
        <dbReference type="ARBA" id="ARBA00012831"/>
    </source>
</evidence>
<protein>
    <recommendedName>
        <fullName evidence="4">proline--tRNA ligase</fullName>
        <ecNumber evidence="4">6.1.1.15</ecNumber>
    </recommendedName>
    <alternativeName>
        <fullName evidence="11">Prolyl-tRNA synthetase</fullName>
    </alternativeName>
</protein>
<keyword evidence="8" id="KW-0067">ATP-binding</keyword>
<dbReference type="PRINTS" id="PR01046">
    <property type="entry name" value="TRNASYNTHPRO"/>
</dbReference>
<reference evidence="14 15" key="1">
    <citation type="submission" date="2020-03" db="EMBL/GenBank/DDBJ databases">
        <title>Draft Genome Sequence of Cudoniella acicularis.</title>
        <authorList>
            <person name="Buettner E."/>
            <person name="Kellner H."/>
        </authorList>
    </citation>
    <scope>NUCLEOTIDE SEQUENCE [LARGE SCALE GENOMIC DNA]</scope>
    <source>
        <strain evidence="14 15">DSM 108380</strain>
    </source>
</reference>
<dbReference type="EMBL" id="JAAMPI010000589">
    <property type="protein sequence ID" value="KAF4630103.1"/>
    <property type="molecule type" value="Genomic_DNA"/>
</dbReference>
<keyword evidence="6" id="KW-0436">Ligase</keyword>
<evidence type="ECO:0000256" key="6">
    <source>
        <dbReference type="ARBA" id="ARBA00022598"/>
    </source>
</evidence>
<evidence type="ECO:0000256" key="1">
    <source>
        <dbReference type="ARBA" id="ARBA00004496"/>
    </source>
</evidence>
<evidence type="ECO:0000256" key="10">
    <source>
        <dbReference type="ARBA" id="ARBA00023146"/>
    </source>
</evidence>
<name>A0A8H4W0Z3_9HELO</name>
<dbReference type="InterPro" id="IPR002316">
    <property type="entry name" value="Pro-tRNA-ligase_IIa"/>
</dbReference>
<keyword evidence="9" id="KW-0648">Protein biosynthesis</keyword>
<dbReference type="Pfam" id="PF03129">
    <property type="entry name" value="HGTP_anticodon"/>
    <property type="match status" value="1"/>
</dbReference>
<dbReference type="Proteomes" id="UP000566819">
    <property type="component" value="Unassembled WGS sequence"/>
</dbReference>
<evidence type="ECO:0000256" key="12">
    <source>
        <dbReference type="ARBA" id="ARBA00047671"/>
    </source>
</evidence>
<dbReference type="EC" id="6.1.1.15" evidence="4"/>
<organism evidence="14 15">
    <name type="scientific">Cudoniella acicularis</name>
    <dbReference type="NCBI Taxonomy" id="354080"/>
    <lineage>
        <taxon>Eukaryota</taxon>
        <taxon>Fungi</taxon>
        <taxon>Dikarya</taxon>
        <taxon>Ascomycota</taxon>
        <taxon>Pezizomycotina</taxon>
        <taxon>Leotiomycetes</taxon>
        <taxon>Helotiales</taxon>
        <taxon>Tricladiaceae</taxon>
        <taxon>Cudoniella</taxon>
    </lineage>
</organism>
<gene>
    <name evidence="14" type="ORF">G7Y89_g8035</name>
</gene>
<dbReference type="InterPro" id="IPR044140">
    <property type="entry name" value="ProRS_anticodon_short"/>
</dbReference>
<dbReference type="InterPro" id="IPR004154">
    <property type="entry name" value="Anticodon-bd"/>
</dbReference>
<sequence length="647" mass="71961">MNTARLNPLSRSIYGKRGELRLQSSQLYLVWVTSQSRGCLQARQAHSSSNEAPKVDSRVRLSGLWAPSGGIAASSNNSHSQLIRAGFLRQAHSGIFHMLPLGKRVQDKLEALIDKYMSKLGASRVDLSSISSEKLWERSGRLGSIGSELFRFKDRKEAGYLLSPTHEEEITTLVGNSVKSYKELPVRLYQISRKYRDELRPRHGLLRSREFVMKDLYTFDSSASLALSTYNDVREMYARLFDELKIPYLVAEADSGDMGGNLSHEFHFPTSKGEDHVISCADCGYVANEELAEIPVLATGGNQHSRSSAQRPNKSDILIKTWEGISRDKSVLITVWYPYPSTVSKTSTTIDLPQVNIHALKATFPELDTSVELPQSGDSKIDPPSQSITEAHNLKQKVKKTINVIDGRLFASHKWHEISSHIEAIDLKKVQEGTPEIPSEFVTKNPSTGAPMNLLRIRTGDSCPRCSEGTLKVQEAIELGHTFHLGTRYSKPLKANVTIPIEVIKGQEEDFEMGCHGIGVSRMIGAVADTLADEKGLNWPRVMAPFEAVIVPAGGLGEAALEVYDALFESAPKSEESPLDLVLDDRTTTFAWKMQDADLLGYPVIVVVGKRWKDEKVCEVQCRRLKVREDIPFAKLADFVKSLLVQL</sequence>
<dbReference type="InterPro" id="IPR006195">
    <property type="entry name" value="aa-tRNA-synth_II"/>
</dbReference>
<comment type="catalytic activity">
    <reaction evidence="12">
        <text>tRNA(Pro) + L-proline + ATP = L-prolyl-tRNA(Pro) + AMP + diphosphate</text>
        <dbReference type="Rhea" id="RHEA:14305"/>
        <dbReference type="Rhea" id="RHEA-COMP:9700"/>
        <dbReference type="Rhea" id="RHEA-COMP:9702"/>
        <dbReference type="ChEBI" id="CHEBI:30616"/>
        <dbReference type="ChEBI" id="CHEBI:33019"/>
        <dbReference type="ChEBI" id="CHEBI:60039"/>
        <dbReference type="ChEBI" id="CHEBI:78442"/>
        <dbReference type="ChEBI" id="CHEBI:78532"/>
        <dbReference type="ChEBI" id="CHEBI:456215"/>
        <dbReference type="EC" id="6.1.1.15"/>
    </reaction>
</comment>
<dbReference type="InterPro" id="IPR036621">
    <property type="entry name" value="Anticodon-bd_dom_sf"/>
</dbReference>
<dbReference type="SUPFAM" id="SSF55681">
    <property type="entry name" value="Class II aaRS and biotin synthetases"/>
    <property type="match status" value="1"/>
</dbReference>
<dbReference type="Pfam" id="PF00587">
    <property type="entry name" value="tRNA-synt_2b"/>
    <property type="match status" value="1"/>
</dbReference>
<proteinExistence type="inferred from homology"/>
<evidence type="ECO:0000256" key="7">
    <source>
        <dbReference type="ARBA" id="ARBA00022741"/>
    </source>
</evidence>
<evidence type="ECO:0000313" key="15">
    <source>
        <dbReference type="Proteomes" id="UP000566819"/>
    </source>
</evidence>
<keyword evidence="7" id="KW-0547">Nucleotide-binding</keyword>
<comment type="subunit">
    <text evidence="3">Homodimer.</text>
</comment>
<keyword evidence="15" id="KW-1185">Reference proteome</keyword>
<dbReference type="PANTHER" id="PTHR42753">
    <property type="entry name" value="MITOCHONDRIAL RIBOSOME PROTEIN L39/PROLYL-TRNA LIGASE FAMILY MEMBER"/>
    <property type="match status" value="1"/>
</dbReference>
<keyword evidence="5" id="KW-0963">Cytoplasm</keyword>
<dbReference type="OrthoDB" id="10267474at2759"/>
<comment type="subcellular location">
    <subcellularLocation>
        <location evidence="1">Cytoplasm</location>
    </subcellularLocation>
</comment>
<evidence type="ECO:0000256" key="5">
    <source>
        <dbReference type="ARBA" id="ARBA00022490"/>
    </source>
</evidence>
<dbReference type="GO" id="GO:0004827">
    <property type="term" value="F:proline-tRNA ligase activity"/>
    <property type="evidence" value="ECO:0007669"/>
    <property type="project" value="UniProtKB-EC"/>
</dbReference>
<evidence type="ECO:0000256" key="2">
    <source>
        <dbReference type="ARBA" id="ARBA00008226"/>
    </source>
</evidence>
<dbReference type="FunFam" id="3.30.930.10:FF:000066">
    <property type="entry name" value="Proline--tRNA ligase"/>
    <property type="match status" value="1"/>
</dbReference>
<dbReference type="Gene3D" id="3.40.50.800">
    <property type="entry name" value="Anticodon-binding domain"/>
    <property type="match status" value="1"/>
</dbReference>
<dbReference type="GO" id="GO:0005524">
    <property type="term" value="F:ATP binding"/>
    <property type="evidence" value="ECO:0007669"/>
    <property type="project" value="UniProtKB-KW"/>
</dbReference>
<evidence type="ECO:0000256" key="8">
    <source>
        <dbReference type="ARBA" id="ARBA00022840"/>
    </source>
</evidence>